<dbReference type="Proteomes" id="UP000827092">
    <property type="component" value="Unassembled WGS sequence"/>
</dbReference>
<dbReference type="InterPro" id="IPR026673">
    <property type="entry name" value="SPEC3/Stum"/>
</dbReference>
<dbReference type="PANTHER" id="PTHR21676">
    <property type="entry name" value="PROTEIN STUM"/>
    <property type="match status" value="1"/>
</dbReference>
<dbReference type="EMBL" id="JAFNEN010000461">
    <property type="protein sequence ID" value="KAG8182501.1"/>
    <property type="molecule type" value="Genomic_DNA"/>
</dbReference>
<evidence type="ECO:0000313" key="7">
    <source>
        <dbReference type="Proteomes" id="UP000827092"/>
    </source>
</evidence>
<keyword evidence="2 5" id="KW-0812">Transmembrane</keyword>
<evidence type="ECO:0000256" key="1">
    <source>
        <dbReference type="ARBA" id="ARBA00004141"/>
    </source>
</evidence>
<comment type="subcellular location">
    <subcellularLocation>
        <location evidence="1">Membrane</location>
        <topology evidence="1">Multi-pass membrane protein</topology>
    </subcellularLocation>
</comment>
<evidence type="ECO:0000256" key="5">
    <source>
        <dbReference type="SAM" id="Phobius"/>
    </source>
</evidence>
<keyword evidence="3 5" id="KW-1133">Transmembrane helix</keyword>
<feature type="transmembrane region" description="Helical" evidence="5">
    <location>
        <begin position="177"/>
        <end position="201"/>
    </location>
</feature>
<keyword evidence="7" id="KW-1185">Reference proteome</keyword>
<evidence type="ECO:0000256" key="4">
    <source>
        <dbReference type="ARBA" id="ARBA00023136"/>
    </source>
</evidence>
<evidence type="ECO:0000313" key="6">
    <source>
        <dbReference type="EMBL" id="KAG8182501.1"/>
    </source>
</evidence>
<sequence length="220" mass="24246">MTATGRDEFGGPCRVATLPPLYPHCMRHQQHRCLYNNPPPVLPPRVPYACTRPYLPQTCSDSHLEHLNRRPLVMHPGPGGKRPPMHPADGLLVLKVVSAACGEPDKRANYEIVSVSDRHGRFRKAVPCMPLGLSIILCIVNMLAPGLGTFLAAFTVLCGCPTEYCDEERCTAFLYNVLAAFLQLLTALIVVGWVWSIMWGITFVGMSITKKEHDIVAASL</sequence>
<gene>
    <name evidence="6" type="ORF">JTE90_020416</name>
</gene>
<keyword evidence="4 5" id="KW-0472">Membrane</keyword>
<feature type="transmembrane region" description="Helical" evidence="5">
    <location>
        <begin position="131"/>
        <end position="157"/>
    </location>
</feature>
<organism evidence="6 7">
    <name type="scientific">Oedothorax gibbosus</name>
    <dbReference type="NCBI Taxonomy" id="931172"/>
    <lineage>
        <taxon>Eukaryota</taxon>
        <taxon>Metazoa</taxon>
        <taxon>Ecdysozoa</taxon>
        <taxon>Arthropoda</taxon>
        <taxon>Chelicerata</taxon>
        <taxon>Arachnida</taxon>
        <taxon>Araneae</taxon>
        <taxon>Araneomorphae</taxon>
        <taxon>Entelegynae</taxon>
        <taxon>Araneoidea</taxon>
        <taxon>Linyphiidae</taxon>
        <taxon>Erigoninae</taxon>
        <taxon>Oedothorax</taxon>
    </lineage>
</organism>
<dbReference type="GO" id="GO:0016020">
    <property type="term" value="C:membrane"/>
    <property type="evidence" value="ECO:0007669"/>
    <property type="project" value="UniProtKB-SubCell"/>
</dbReference>
<dbReference type="AlphaFoldDB" id="A0AAV6UFQ0"/>
<reference evidence="6 7" key="1">
    <citation type="journal article" date="2022" name="Nat. Ecol. Evol.">
        <title>A masculinizing supergene underlies an exaggerated male reproductive morph in a spider.</title>
        <authorList>
            <person name="Hendrickx F."/>
            <person name="De Corte Z."/>
            <person name="Sonet G."/>
            <person name="Van Belleghem S.M."/>
            <person name="Kostlbacher S."/>
            <person name="Vangestel C."/>
        </authorList>
    </citation>
    <scope>NUCLEOTIDE SEQUENCE [LARGE SCALE GENOMIC DNA]</scope>
    <source>
        <strain evidence="6">W744_W776</strain>
    </source>
</reference>
<proteinExistence type="predicted"/>
<evidence type="ECO:0000256" key="2">
    <source>
        <dbReference type="ARBA" id="ARBA00022692"/>
    </source>
</evidence>
<dbReference type="PANTHER" id="PTHR21676:SF1">
    <property type="entry name" value="PROTEIN STUM HOMOLOG"/>
    <property type="match status" value="1"/>
</dbReference>
<evidence type="ECO:0000256" key="3">
    <source>
        <dbReference type="ARBA" id="ARBA00022989"/>
    </source>
</evidence>
<name>A0AAV6UFQ0_9ARAC</name>
<protein>
    <submittedName>
        <fullName evidence="6">Uncharacterized protein</fullName>
    </submittedName>
</protein>
<dbReference type="Pfam" id="PF15795">
    <property type="entry name" value="Spec3"/>
    <property type="match status" value="1"/>
</dbReference>
<accession>A0AAV6UFQ0</accession>
<comment type="caution">
    <text evidence="6">The sequence shown here is derived from an EMBL/GenBank/DDBJ whole genome shotgun (WGS) entry which is preliminary data.</text>
</comment>